<dbReference type="EC" id="3.1.-.-" evidence="3"/>
<evidence type="ECO:0000259" key="2">
    <source>
        <dbReference type="Pfam" id="PF00149"/>
    </source>
</evidence>
<dbReference type="EMBL" id="JBHFNR010000114">
    <property type="protein sequence ID" value="MFB2894485.1"/>
    <property type="molecule type" value="Genomic_DNA"/>
</dbReference>
<dbReference type="PANTHER" id="PTHR43143">
    <property type="entry name" value="METALLOPHOSPHOESTERASE, CALCINEURIN SUPERFAMILY"/>
    <property type="match status" value="1"/>
</dbReference>
<keyword evidence="4" id="KW-1185">Reference proteome</keyword>
<dbReference type="RefSeq" id="WP_413264133.1">
    <property type="nucleotide sequence ID" value="NZ_JBHFNR010000114.1"/>
</dbReference>
<dbReference type="SUPFAM" id="SSF56300">
    <property type="entry name" value="Metallo-dependent phosphatases"/>
    <property type="match status" value="1"/>
</dbReference>
<dbReference type="InterPro" id="IPR051918">
    <property type="entry name" value="STPP_CPPED1"/>
</dbReference>
<feature type="region of interest" description="Disordered" evidence="1">
    <location>
        <begin position="1"/>
        <end position="26"/>
    </location>
</feature>
<sequence length="330" mass="35992">MFNSPLHERDTDGKPQEKLTRSQLTGETPMKRRKFIEHVGWTGLGIVWAVGENGLLTACHTNALQKSSSAAPLSFVQISDTHIGFNKPANEHVTDTLQKAITAINALPVQPAFVVHTGDISHLSKPAEFDLAKQLLSQLKAPLFTLPGEHDTIGDRGKAYEEAFSRKDVKEGLQVWDQGGVHFVSLTNVLDFGDTGAGKLGQAQLDVLAKDLAALKQDTPLVIFSHIPLYDLYPKWGWATADSAQLLSLLSRFTSVTVLTGHIHQIIEHNEGNIRFHTATTTAYPLPSPGNGEKPAPVTLPENNLLAVLGFRTVEVIPHQNIKLAQYSLG</sequence>
<keyword evidence="3" id="KW-0378">Hydrolase</keyword>
<dbReference type="GO" id="GO:0016787">
    <property type="term" value="F:hydrolase activity"/>
    <property type="evidence" value="ECO:0007669"/>
    <property type="project" value="UniProtKB-KW"/>
</dbReference>
<dbReference type="PANTHER" id="PTHR43143:SF6">
    <property type="entry name" value="BLL3016 PROTEIN"/>
    <property type="match status" value="1"/>
</dbReference>
<feature type="compositionally biased region" description="Basic and acidic residues" evidence="1">
    <location>
        <begin position="1"/>
        <end position="20"/>
    </location>
</feature>
<dbReference type="InterPro" id="IPR004843">
    <property type="entry name" value="Calcineurin-like_PHP"/>
</dbReference>
<dbReference type="Gene3D" id="3.60.21.10">
    <property type="match status" value="1"/>
</dbReference>
<dbReference type="Proteomes" id="UP001576784">
    <property type="component" value="Unassembled WGS sequence"/>
</dbReference>
<gene>
    <name evidence="3" type="ORF">ACE1CI_16365</name>
</gene>
<evidence type="ECO:0000313" key="3">
    <source>
        <dbReference type="EMBL" id="MFB2894485.1"/>
    </source>
</evidence>
<name>A0ABV4XSG1_9CYAN</name>
<dbReference type="InterPro" id="IPR029052">
    <property type="entry name" value="Metallo-depent_PP-like"/>
</dbReference>
<comment type="caution">
    <text evidence="3">The sequence shown here is derived from an EMBL/GenBank/DDBJ whole genome shotgun (WGS) entry which is preliminary data.</text>
</comment>
<accession>A0ABV4XSG1</accession>
<evidence type="ECO:0000313" key="4">
    <source>
        <dbReference type="Proteomes" id="UP001576784"/>
    </source>
</evidence>
<feature type="domain" description="Calcineurin-like phosphoesterase" evidence="2">
    <location>
        <begin position="74"/>
        <end position="265"/>
    </location>
</feature>
<protein>
    <submittedName>
        <fullName evidence="3">Metallophosphoesterase</fullName>
        <ecNumber evidence="3">3.1.-.-</ecNumber>
    </submittedName>
</protein>
<reference evidence="3 4" key="1">
    <citation type="submission" date="2024-09" db="EMBL/GenBank/DDBJ databases">
        <title>Floridaenema gen nov. (Aerosakkonemataceae, Aerosakkonematales ord. nov., Cyanobacteria) from benthic tropical and subtropical fresh waters, with the description of four new species.</title>
        <authorList>
            <person name="Moretto J.A."/>
            <person name="Berthold D.E."/>
            <person name="Lefler F.W."/>
            <person name="Huang I.-S."/>
            <person name="Laughinghouse H. IV."/>
        </authorList>
    </citation>
    <scope>NUCLEOTIDE SEQUENCE [LARGE SCALE GENOMIC DNA]</scope>
    <source>
        <strain evidence="3 4">BLCC-F50</strain>
    </source>
</reference>
<proteinExistence type="predicted"/>
<evidence type="ECO:0000256" key="1">
    <source>
        <dbReference type="SAM" id="MobiDB-lite"/>
    </source>
</evidence>
<organism evidence="3 4">
    <name type="scientific">Floridaenema flaviceps BLCC-F50</name>
    <dbReference type="NCBI Taxonomy" id="3153642"/>
    <lineage>
        <taxon>Bacteria</taxon>
        <taxon>Bacillati</taxon>
        <taxon>Cyanobacteriota</taxon>
        <taxon>Cyanophyceae</taxon>
        <taxon>Oscillatoriophycideae</taxon>
        <taxon>Aerosakkonematales</taxon>
        <taxon>Aerosakkonemataceae</taxon>
        <taxon>Floridanema</taxon>
        <taxon>Floridanema flaviceps</taxon>
    </lineage>
</organism>
<dbReference type="Pfam" id="PF00149">
    <property type="entry name" value="Metallophos"/>
    <property type="match status" value="1"/>
</dbReference>